<dbReference type="AlphaFoldDB" id="A0A168Y592"/>
<proteinExistence type="predicted"/>
<dbReference type="InterPro" id="IPR000182">
    <property type="entry name" value="GNAT_dom"/>
</dbReference>
<gene>
    <name evidence="4" type="ORF">A6A40_06715</name>
</gene>
<keyword evidence="2" id="KW-0012">Acyltransferase</keyword>
<dbReference type="Proteomes" id="UP000077405">
    <property type="component" value="Chromosome"/>
</dbReference>
<evidence type="ECO:0000313" key="5">
    <source>
        <dbReference type="Proteomes" id="UP000077405"/>
    </source>
</evidence>
<sequence>MTNSVTVRPCRAEDRDAVVALWTDCGLVVPWNDPAADFALALSKLNSTVLALCLDDRIVATAMVGQDGHRGWIYYLAVAPAHQGEGLGRRMLAEAEGWLSATGMPKVQLLVRSTNERVLAFYEHLGYAKPPSTLMQKWLTNPSP</sequence>
<dbReference type="Gene3D" id="3.40.630.30">
    <property type="match status" value="1"/>
</dbReference>
<organism evidence="4 5">
    <name type="scientific">Azospirillum humicireducens</name>
    <dbReference type="NCBI Taxonomy" id="1226968"/>
    <lineage>
        <taxon>Bacteria</taxon>
        <taxon>Pseudomonadati</taxon>
        <taxon>Pseudomonadota</taxon>
        <taxon>Alphaproteobacteria</taxon>
        <taxon>Rhodospirillales</taxon>
        <taxon>Azospirillaceae</taxon>
        <taxon>Azospirillum</taxon>
    </lineage>
</organism>
<dbReference type="InterPro" id="IPR016181">
    <property type="entry name" value="Acyl_CoA_acyltransferase"/>
</dbReference>
<dbReference type="CDD" id="cd04301">
    <property type="entry name" value="NAT_SF"/>
    <property type="match status" value="1"/>
</dbReference>
<dbReference type="STRING" id="1226968.A6A40_06715"/>
<evidence type="ECO:0000256" key="1">
    <source>
        <dbReference type="ARBA" id="ARBA00022679"/>
    </source>
</evidence>
<keyword evidence="1 4" id="KW-0808">Transferase</keyword>
<evidence type="ECO:0000256" key="2">
    <source>
        <dbReference type="ARBA" id="ARBA00023315"/>
    </source>
</evidence>
<dbReference type="KEGG" id="ahu:A6A40_06715"/>
<feature type="domain" description="N-acetyltransferase" evidence="3">
    <location>
        <begin position="5"/>
        <end position="144"/>
    </location>
</feature>
<evidence type="ECO:0000259" key="3">
    <source>
        <dbReference type="PROSITE" id="PS51186"/>
    </source>
</evidence>
<dbReference type="PANTHER" id="PTHR43877:SF2">
    <property type="entry name" value="AMINOALKYLPHOSPHONATE N-ACETYLTRANSFERASE-RELATED"/>
    <property type="match status" value="1"/>
</dbReference>
<dbReference type="EMBL" id="CP015285">
    <property type="protein sequence ID" value="ANC91617.1"/>
    <property type="molecule type" value="Genomic_DNA"/>
</dbReference>
<dbReference type="OrthoDB" id="1821130at2"/>
<keyword evidence="5" id="KW-1185">Reference proteome</keyword>
<accession>A0A168Y592</accession>
<dbReference type="RefSeq" id="WP_063634713.1">
    <property type="nucleotide sequence ID" value="NZ_CP015285.1"/>
</dbReference>
<dbReference type="Pfam" id="PF00583">
    <property type="entry name" value="Acetyltransf_1"/>
    <property type="match status" value="1"/>
</dbReference>
<reference evidence="4 5" key="1">
    <citation type="journal article" date="2013" name="Int. J. Syst. Evol. Microbiol.">
        <title>Azospirillum humicireducens sp. nov., a nitrogen-fixing bacterium isolated from a microbial fuel cell.</title>
        <authorList>
            <person name="Zhou S."/>
            <person name="Han L."/>
            <person name="Wang Y."/>
            <person name="Yang G."/>
            <person name="Zhuang L."/>
            <person name="Hu P."/>
        </authorList>
    </citation>
    <scope>NUCLEOTIDE SEQUENCE [LARGE SCALE GENOMIC DNA]</scope>
    <source>
        <strain evidence="4 5">SgZ-5</strain>
    </source>
</reference>
<dbReference type="NCBIfam" id="NF002959">
    <property type="entry name" value="PRK03624.1"/>
    <property type="match status" value="1"/>
</dbReference>
<name>A0A168Y592_9PROT</name>
<dbReference type="GO" id="GO:0016747">
    <property type="term" value="F:acyltransferase activity, transferring groups other than amino-acyl groups"/>
    <property type="evidence" value="ECO:0007669"/>
    <property type="project" value="InterPro"/>
</dbReference>
<dbReference type="InterPro" id="IPR050832">
    <property type="entry name" value="Bact_Acetyltransf"/>
</dbReference>
<dbReference type="PROSITE" id="PS51186">
    <property type="entry name" value="GNAT"/>
    <property type="match status" value="1"/>
</dbReference>
<dbReference type="PANTHER" id="PTHR43877">
    <property type="entry name" value="AMINOALKYLPHOSPHONATE N-ACETYLTRANSFERASE-RELATED-RELATED"/>
    <property type="match status" value="1"/>
</dbReference>
<dbReference type="SUPFAM" id="SSF55729">
    <property type="entry name" value="Acyl-CoA N-acyltransferases (Nat)"/>
    <property type="match status" value="1"/>
</dbReference>
<evidence type="ECO:0000313" key="4">
    <source>
        <dbReference type="EMBL" id="ANC91617.1"/>
    </source>
</evidence>
<protein>
    <submittedName>
        <fullName evidence="4">GNAT family acetyltransferase</fullName>
    </submittedName>
</protein>